<evidence type="ECO:0000259" key="6">
    <source>
        <dbReference type="Pfam" id="PF00588"/>
    </source>
</evidence>
<comment type="similarity">
    <text evidence="1">Belongs to the class IV-like SAM-binding methyltransferase superfamily. RNA methyltransferase TrmH family.</text>
</comment>
<evidence type="ECO:0000256" key="1">
    <source>
        <dbReference type="ARBA" id="ARBA00007228"/>
    </source>
</evidence>
<dbReference type="PIRSF" id="PIRSF004808">
    <property type="entry name" value="LasT"/>
    <property type="match status" value="1"/>
</dbReference>
<keyword evidence="4 5" id="KW-0949">S-adenosyl-L-methionine</keyword>
<evidence type="ECO:0000313" key="7">
    <source>
        <dbReference type="EMBL" id="MDQ2068802.1"/>
    </source>
</evidence>
<comment type="catalytic activity">
    <reaction evidence="5">
        <text>cytidine(32) in tRNA + S-adenosyl-L-methionine = 2'-O-methylcytidine(32) in tRNA + S-adenosyl-L-homocysteine + H(+)</text>
        <dbReference type="Rhea" id="RHEA:42932"/>
        <dbReference type="Rhea" id="RHEA-COMP:10288"/>
        <dbReference type="Rhea" id="RHEA-COMP:10289"/>
        <dbReference type="ChEBI" id="CHEBI:15378"/>
        <dbReference type="ChEBI" id="CHEBI:57856"/>
        <dbReference type="ChEBI" id="CHEBI:59789"/>
        <dbReference type="ChEBI" id="CHEBI:74495"/>
        <dbReference type="ChEBI" id="CHEBI:82748"/>
        <dbReference type="EC" id="2.1.1.200"/>
    </reaction>
</comment>
<organism evidence="7 8">
    <name type="scientific">Natronospira bacteriovora</name>
    <dbReference type="NCBI Taxonomy" id="3069753"/>
    <lineage>
        <taxon>Bacteria</taxon>
        <taxon>Pseudomonadati</taxon>
        <taxon>Pseudomonadota</taxon>
        <taxon>Gammaproteobacteria</taxon>
        <taxon>Natronospirales</taxon>
        <taxon>Natronospiraceae</taxon>
        <taxon>Natronospira</taxon>
    </lineage>
</organism>
<keyword evidence="5" id="KW-0819">tRNA processing</keyword>
<name>A0ABU0W458_9GAMM</name>
<dbReference type="PANTHER" id="PTHR42786:SF2">
    <property type="entry name" value="TRNA (CYTIDINE_URIDINE-2'-O-)-METHYLTRANSFERASE TRMJ"/>
    <property type="match status" value="1"/>
</dbReference>
<comment type="function">
    <text evidence="5">Catalyzes the formation of 2'O-methylated cytidine (Cm32) or 2'O-methylated uridine (Um32) at position 32 in tRNA.</text>
</comment>
<dbReference type="EC" id="2.1.1.200" evidence="5"/>
<dbReference type="InterPro" id="IPR001537">
    <property type="entry name" value="SpoU_MeTrfase"/>
</dbReference>
<evidence type="ECO:0000256" key="2">
    <source>
        <dbReference type="ARBA" id="ARBA00022603"/>
    </source>
</evidence>
<dbReference type="Gene3D" id="1.10.8.590">
    <property type="match status" value="1"/>
</dbReference>
<evidence type="ECO:0000256" key="4">
    <source>
        <dbReference type="ARBA" id="ARBA00022691"/>
    </source>
</evidence>
<comment type="caution">
    <text evidence="7">The sequence shown here is derived from an EMBL/GenBank/DDBJ whole genome shotgun (WGS) entry which is preliminary data.</text>
</comment>
<comment type="catalytic activity">
    <reaction evidence="5">
        <text>uridine(32) in tRNA + S-adenosyl-L-methionine = 2'-O-methyluridine(32) in tRNA + S-adenosyl-L-homocysteine + H(+)</text>
        <dbReference type="Rhea" id="RHEA:42936"/>
        <dbReference type="Rhea" id="RHEA-COMP:10107"/>
        <dbReference type="Rhea" id="RHEA-COMP:10290"/>
        <dbReference type="ChEBI" id="CHEBI:15378"/>
        <dbReference type="ChEBI" id="CHEBI:57856"/>
        <dbReference type="ChEBI" id="CHEBI:59789"/>
        <dbReference type="ChEBI" id="CHEBI:65315"/>
        <dbReference type="ChEBI" id="CHEBI:74478"/>
        <dbReference type="EC" id="2.1.1.200"/>
    </reaction>
</comment>
<keyword evidence="5" id="KW-0963">Cytoplasm</keyword>
<dbReference type="Proteomes" id="UP001239019">
    <property type="component" value="Unassembled WGS sequence"/>
</dbReference>
<comment type="subunit">
    <text evidence="5">Homodimer.</text>
</comment>
<reference evidence="7 8" key="1">
    <citation type="submission" date="2023-08" db="EMBL/GenBank/DDBJ databases">
        <title>Whole-genome sequencing of halo(alkali)philic microorganisms from hypersaline lakes.</title>
        <authorList>
            <person name="Sorokin D.Y."/>
            <person name="Abbas B."/>
            <person name="Merkel A.Y."/>
        </authorList>
    </citation>
    <scope>NUCLEOTIDE SEQUENCE [LARGE SCALE GENOMIC DNA]</scope>
    <source>
        <strain evidence="7 8">AB-CW4</strain>
    </source>
</reference>
<feature type="domain" description="tRNA/rRNA methyltransferase SpoU type" evidence="6">
    <location>
        <begin position="6"/>
        <end position="155"/>
    </location>
</feature>
<dbReference type="Pfam" id="PF00588">
    <property type="entry name" value="SpoU_methylase"/>
    <property type="match status" value="1"/>
</dbReference>
<dbReference type="GO" id="GO:0008168">
    <property type="term" value="F:methyltransferase activity"/>
    <property type="evidence" value="ECO:0007669"/>
    <property type="project" value="UniProtKB-KW"/>
</dbReference>
<dbReference type="InterPro" id="IPR029026">
    <property type="entry name" value="tRNA_m1G_MTases_N"/>
</dbReference>
<dbReference type="EMBL" id="JAVDDT010000002">
    <property type="protein sequence ID" value="MDQ2068802.1"/>
    <property type="molecule type" value="Genomic_DNA"/>
</dbReference>
<keyword evidence="3" id="KW-0808">Transferase</keyword>
<gene>
    <name evidence="5" type="primary">trmJ</name>
    <name evidence="7" type="ORF">RBH19_02800</name>
</gene>
<sequence length="264" mass="28652">MVRLGVRIVLVGTTHPGNIGSAARAMKTMGLHDLVLVNPKYPPDDEARARASGADDVLASARIVGSLEEAVADCELVLGASARTRRLGVEPVGPREAVASVMALPVASKAALVFGRERTGLTNEELDRCHQLLHIPANPEYSSLNIASAVQVLSYELRMAALALVGDRFTQADTTPGARERKQPLASAGELEQLYGHFEKVLVDIGFLDPDNPRQLMRRIRRLFARARPDRNELNIFRGILSAVEGRGSAPRRRQQRGEGGKPD</sequence>
<keyword evidence="2 5" id="KW-0489">Methyltransferase</keyword>
<dbReference type="InterPro" id="IPR004384">
    <property type="entry name" value="RNA_MeTrfase_TrmJ/LasT"/>
</dbReference>
<dbReference type="RefSeq" id="WP_306727817.1">
    <property type="nucleotide sequence ID" value="NZ_JAVDDT010000002.1"/>
</dbReference>
<dbReference type="Gene3D" id="3.40.1280.10">
    <property type="match status" value="1"/>
</dbReference>
<accession>A0ABU0W458</accession>
<dbReference type="SUPFAM" id="SSF75217">
    <property type="entry name" value="alpha/beta knot"/>
    <property type="match status" value="1"/>
</dbReference>
<keyword evidence="8" id="KW-1185">Reference proteome</keyword>
<dbReference type="PANTHER" id="PTHR42786">
    <property type="entry name" value="TRNA/RRNA METHYLTRANSFERASE"/>
    <property type="match status" value="1"/>
</dbReference>
<dbReference type="NCBIfam" id="TIGR00050">
    <property type="entry name" value="rRNA_methyl_1"/>
    <property type="match status" value="1"/>
</dbReference>
<protein>
    <recommendedName>
        <fullName evidence="5">tRNA (cytidine/uridine-2'-O-)-methyltransferase TrmJ</fullName>
        <ecNumber evidence="5">2.1.1.200</ecNumber>
    </recommendedName>
    <alternativeName>
        <fullName evidence="5">tRNA (cytidine(32)/uridine(32)-2'-O)-methyltransferase</fullName>
    </alternativeName>
    <alternativeName>
        <fullName evidence="5">tRNA Cm32/Um32 methyltransferase</fullName>
    </alternativeName>
</protein>
<dbReference type="GO" id="GO:0032259">
    <property type="term" value="P:methylation"/>
    <property type="evidence" value="ECO:0007669"/>
    <property type="project" value="UniProtKB-KW"/>
</dbReference>
<dbReference type="InterPro" id="IPR029028">
    <property type="entry name" value="Alpha/beta_knot_MTases"/>
</dbReference>
<dbReference type="CDD" id="cd18093">
    <property type="entry name" value="SpoU-like_TrmJ"/>
    <property type="match status" value="1"/>
</dbReference>
<comment type="subcellular location">
    <subcellularLocation>
        <location evidence="5">Cytoplasm</location>
    </subcellularLocation>
</comment>
<evidence type="ECO:0000256" key="3">
    <source>
        <dbReference type="ARBA" id="ARBA00022679"/>
    </source>
</evidence>
<proteinExistence type="inferred from homology"/>
<evidence type="ECO:0000256" key="5">
    <source>
        <dbReference type="RuleBase" id="RU362024"/>
    </source>
</evidence>
<evidence type="ECO:0000313" key="8">
    <source>
        <dbReference type="Proteomes" id="UP001239019"/>
    </source>
</evidence>